<dbReference type="Proteomes" id="UP000789342">
    <property type="component" value="Unassembled WGS sequence"/>
</dbReference>
<dbReference type="Gene3D" id="1.10.30.10">
    <property type="entry name" value="High mobility group box domain"/>
    <property type="match status" value="1"/>
</dbReference>
<proteinExistence type="predicted"/>
<dbReference type="EMBL" id="CAJVPV010000656">
    <property type="protein sequence ID" value="CAG8468110.1"/>
    <property type="molecule type" value="Genomic_DNA"/>
</dbReference>
<dbReference type="SUPFAM" id="SSF47095">
    <property type="entry name" value="HMG-box"/>
    <property type="match status" value="1"/>
</dbReference>
<sequence length="172" mass="19732">MTKNIKPHKLSFPPSITVREIVEIHLKKGLRKVNKTLNAFLIYRKVYIREAPKNCIGNISMLASNSWKNEPTNVKIFYKQLADDVKAEFRKKYPIYFTDHNLPVIPQGSFPINENVSDDVNNVLTRSPQTGMDTFAESLQKSMGMTEDKFVKSLPHDLALTYEALMNSIHFS</sequence>
<gene>
    <name evidence="2" type="ORF">AMORRO_LOCUS1726</name>
</gene>
<reference evidence="2" key="1">
    <citation type="submission" date="2021-06" db="EMBL/GenBank/DDBJ databases">
        <authorList>
            <person name="Kallberg Y."/>
            <person name="Tangrot J."/>
            <person name="Rosling A."/>
        </authorList>
    </citation>
    <scope>NUCLEOTIDE SEQUENCE</scope>
    <source>
        <strain evidence="2">CL551</strain>
    </source>
</reference>
<evidence type="ECO:0000259" key="1">
    <source>
        <dbReference type="Pfam" id="PF00505"/>
    </source>
</evidence>
<feature type="domain" description="HMG box" evidence="1">
    <location>
        <begin position="36"/>
        <end position="96"/>
    </location>
</feature>
<dbReference type="InterPro" id="IPR009071">
    <property type="entry name" value="HMG_box_dom"/>
</dbReference>
<dbReference type="OrthoDB" id="6247875at2759"/>
<name>A0A9N8Z4E4_9GLOM</name>
<accession>A0A9N8Z4E4</accession>
<dbReference type="Pfam" id="PF00505">
    <property type="entry name" value="HMG_box"/>
    <property type="match status" value="1"/>
</dbReference>
<comment type="caution">
    <text evidence="2">The sequence shown here is derived from an EMBL/GenBank/DDBJ whole genome shotgun (WGS) entry which is preliminary data.</text>
</comment>
<keyword evidence="3" id="KW-1185">Reference proteome</keyword>
<organism evidence="2 3">
    <name type="scientific">Acaulospora morrowiae</name>
    <dbReference type="NCBI Taxonomy" id="94023"/>
    <lineage>
        <taxon>Eukaryota</taxon>
        <taxon>Fungi</taxon>
        <taxon>Fungi incertae sedis</taxon>
        <taxon>Mucoromycota</taxon>
        <taxon>Glomeromycotina</taxon>
        <taxon>Glomeromycetes</taxon>
        <taxon>Diversisporales</taxon>
        <taxon>Acaulosporaceae</taxon>
        <taxon>Acaulospora</taxon>
    </lineage>
</organism>
<protein>
    <submittedName>
        <fullName evidence="2">6831_t:CDS:1</fullName>
    </submittedName>
</protein>
<evidence type="ECO:0000313" key="2">
    <source>
        <dbReference type="EMBL" id="CAG8468110.1"/>
    </source>
</evidence>
<dbReference type="InterPro" id="IPR036910">
    <property type="entry name" value="HMG_box_dom_sf"/>
</dbReference>
<dbReference type="AlphaFoldDB" id="A0A9N8Z4E4"/>
<evidence type="ECO:0000313" key="3">
    <source>
        <dbReference type="Proteomes" id="UP000789342"/>
    </source>
</evidence>